<organism evidence="1 2">
    <name type="scientific">Scophthalmus maximus</name>
    <name type="common">Turbot</name>
    <name type="synonym">Psetta maxima</name>
    <dbReference type="NCBI Taxonomy" id="52904"/>
    <lineage>
        <taxon>Eukaryota</taxon>
        <taxon>Metazoa</taxon>
        <taxon>Chordata</taxon>
        <taxon>Craniata</taxon>
        <taxon>Vertebrata</taxon>
        <taxon>Euteleostomi</taxon>
        <taxon>Actinopterygii</taxon>
        <taxon>Neopterygii</taxon>
        <taxon>Teleostei</taxon>
        <taxon>Neoteleostei</taxon>
        <taxon>Acanthomorphata</taxon>
        <taxon>Carangaria</taxon>
        <taxon>Pleuronectiformes</taxon>
        <taxon>Pleuronectoidei</taxon>
        <taxon>Scophthalmidae</taxon>
        <taxon>Scophthalmus</taxon>
    </lineage>
</organism>
<dbReference type="AlphaFoldDB" id="A0A6A4T772"/>
<proteinExistence type="predicted"/>
<dbReference type="Proteomes" id="UP000438429">
    <property type="component" value="Unassembled WGS sequence"/>
</dbReference>
<sequence>MRCELNSSLENKFCESWRKKKRETMDFSDVWGALLNLSCSFIRFQITRGHREQNCSVSTYVYTRRGPGVGGVARVFLAEQKKVLQKTEDFKMTLSVCDPARSVAAEIQSRFRINIVCNRLKGNDWNLNTALTPPVEQEMPHGHVSEEVQQYGTLPSIS</sequence>
<evidence type="ECO:0000313" key="1">
    <source>
        <dbReference type="EMBL" id="KAF0038052.1"/>
    </source>
</evidence>
<dbReference type="EMBL" id="VEVO01000009">
    <property type="protein sequence ID" value="KAF0038052.1"/>
    <property type="molecule type" value="Genomic_DNA"/>
</dbReference>
<reference evidence="1 2" key="1">
    <citation type="submission" date="2019-06" db="EMBL/GenBank/DDBJ databases">
        <title>Draft genomes of female and male turbot (Scophthalmus maximus).</title>
        <authorList>
            <person name="Xu H."/>
            <person name="Xu X.-W."/>
            <person name="Shao C."/>
            <person name="Chen S."/>
        </authorList>
    </citation>
    <scope>NUCLEOTIDE SEQUENCE [LARGE SCALE GENOMIC DNA]</scope>
    <source>
        <strain evidence="1">Ysfricsl-2016a</strain>
        <tissue evidence="1">Blood</tissue>
    </source>
</reference>
<gene>
    <name evidence="1" type="ORF">F2P81_010926</name>
</gene>
<comment type="caution">
    <text evidence="1">The sequence shown here is derived from an EMBL/GenBank/DDBJ whole genome shotgun (WGS) entry which is preliminary data.</text>
</comment>
<accession>A0A6A4T772</accession>
<protein>
    <submittedName>
        <fullName evidence="1">Uncharacterized protein</fullName>
    </submittedName>
</protein>
<evidence type="ECO:0000313" key="2">
    <source>
        <dbReference type="Proteomes" id="UP000438429"/>
    </source>
</evidence>
<name>A0A6A4T772_SCOMX</name>